<comment type="caution">
    <text evidence="1">The sequence shown here is derived from an EMBL/GenBank/DDBJ whole genome shotgun (WGS) entry which is preliminary data.</text>
</comment>
<proteinExistence type="predicted"/>
<dbReference type="STRING" id="1802438.A2571_03465"/>
<reference evidence="1 2" key="1">
    <citation type="journal article" date="2016" name="Nat. Commun.">
        <title>Thousands of microbial genomes shed light on interconnected biogeochemical processes in an aquifer system.</title>
        <authorList>
            <person name="Anantharaman K."/>
            <person name="Brown C.T."/>
            <person name="Hug L.A."/>
            <person name="Sharon I."/>
            <person name="Castelle C.J."/>
            <person name="Probst A.J."/>
            <person name="Thomas B.C."/>
            <person name="Singh A."/>
            <person name="Wilkins M.J."/>
            <person name="Karaoz U."/>
            <person name="Brodie E.L."/>
            <person name="Williams K.H."/>
            <person name="Hubbard S.S."/>
            <person name="Banfield J.F."/>
        </authorList>
    </citation>
    <scope>NUCLEOTIDE SEQUENCE [LARGE SCALE GENOMIC DNA]</scope>
</reference>
<name>A0A1G2QCJ2_9BACT</name>
<evidence type="ECO:0000313" key="1">
    <source>
        <dbReference type="EMBL" id="OHA58286.1"/>
    </source>
</evidence>
<dbReference type="EMBL" id="MHTJ01000004">
    <property type="protein sequence ID" value="OHA58286.1"/>
    <property type="molecule type" value="Genomic_DNA"/>
</dbReference>
<sequence length="203" mass="23931">MPEKELLKPVYEVLQGLEMPDERIQEITEGLRSMGQSEAGFHKFHMSNLKKEYDLIEDRISKMYDDRLDGRITDEMYDRKLKEYKERQSAILTEMHIHSDADEEFYLTANMVLKLAQRALQIFKSSEVHEKRQFLNFLLQNCQLEGKNLTFSMRYPFDRILATSNQPIGLPRQGSNLRPIDYTNPKITPRGGLYHHHIPKNET</sequence>
<protein>
    <submittedName>
        <fullName evidence="1">Uncharacterized protein</fullName>
    </submittedName>
</protein>
<dbReference type="AlphaFoldDB" id="A0A1G2QCJ2"/>
<organism evidence="1 2">
    <name type="scientific">Candidatus Vogelbacteria bacterium RIFOXYD1_FULL_44_32</name>
    <dbReference type="NCBI Taxonomy" id="1802438"/>
    <lineage>
        <taxon>Bacteria</taxon>
        <taxon>Candidatus Vogeliibacteriota</taxon>
    </lineage>
</organism>
<evidence type="ECO:0000313" key="2">
    <source>
        <dbReference type="Proteomes" id="UP000177043"/>
    </source>
</evidence>
<accession>A0A1G2QCJ2</accession>
<gene>
    <name evidence="1" type="ORF">A2571_03465</name>
</gene>
<dbReference type="Proteomes" id="UP000177043">
    <property type="component" value="Unassembled WGS sequence"/>
</dbReference>